<dbReference type="Proteomes" id="UP000624244">
    <property type="component" value="Unassembled WGS sequence"/>
</dbReference>
<proteinExistence type="predicted"/>
<accession>A0A8H5ZH35</accession>
<sequence>MCVLADVDEIDRRPISYAAMQKTLKHNATVMAPSFHLVGYSKSSSSLFSGVGLATELGRELFSPVPVIGAAASTAAVDAGRTVSTGPLFSLPVVF</sequence>
<gene>
    <name evidence="1" type="ORF">GGP41_002376</name>
</gene>
<dbReference type="EMBL" id="WNKQ01000007">
    <property type="protein sequence ID" value="KAF5850136.1"/>
    <property type="molecule type" value="Genomic_DNA"/>
</dbReference>
<evidence type="ECO:0000313" key="1">
    <source>
        <dbReference type="EMBL" id="KAF5850136.1"/>
    </source>
</evidence>
<reference evidence="1" key="1">
    <citation type="submission" date="2019-11" db="EMBL/GenBank/DDBJ databases">
        <title>Bipolaris sorokiniana Genome sequencing.</title>
        <authorList>
            <person name="Wang H."/>
        </authorList>
    </citation>
    <scope>NUCLEOTIDE SEQUENCE</scope>
</reference>
<name>A0A8H5ZH35_COCSA</name>
<protein>
    <submittedName>
        <fullName evidence="1">Uncharacterized protein</fullName>
    </submittedName>
</protein>
<dbReference type="AlphaFoldDB" id="A0A8H5ZH35"/>
<organism evidence="1 2">
    <name type="scientific">Cochliobolus sativus</name>
    <name type="common">Common root rot and spot blotch fungus</name>
    <name type="synonym">Bipolaris sorokiniana</name>
    <dbReference type="NCBI Taxonomy" id="45130"/>
    <lineage>
        <taxon>Eukaryota</taxon>
        <taxon>Fungi</taxon>
        <taxon>Dikarya</taxon>
        <taxon>Ascomycota</taxon>
        <taxon>Pezizomycotina</taxon>
        <taxon>Dothideomycetes</taxon>
        <taxon>Pleosporomycetidae</taxon>
        <taxon>Pleosporales</taxon>
        <taxon>Pleosporineae</taxon>
        <taxon>Pleosporaceae</taxon>
        <taxon>Bipolaris</taxon>
    </lineage>
</organism>
<comment type="caution">
    <text evidence="1">The sequence shown here is derived from an EMBL/GenBank/DDBJ whole genome shotgun (WGS) entry which is preliminary data.</text>
</comment>
<evidence type="ECO:0000313" key="2">
    <source>
        <dbReference type="Proteomes" id="UP000624244"/>
    </source>
</evidence>